<name>A0A9N7VRP0_PLEPL</name>
<sequence length="145" mass="15910">MDYLHVVYDRRVYVRDTTEAEAHILCEPPPDCSHREPSRRMLDAGLPVHGAMGGDISKCPYYAAKMTASSGTAYAGQLTMAVLRHPTGQPVILLLGEGEGERERERFPVLPGTTLPVRTAQVFNMCEEGRRTAFQGTSTSGASRE</sequence>
<protein>
    <submittedName>
        <fullName evidence="1">Uncharacterized protein</fullName>
    </submittedName>
</protein>
<keyword evidence="2" id="KW-1185">Reference proteome</keyword>
<reference evidence="1" key="1">
    <citation type="submission" date="2020-03" db="EMBL/GenBank/DDBJ databases">
        <authorList>
            <person name="Weist P."/>
        </authorList>
    </citation>
    <scope>NUCLEOTIDE SEQUENCE</scope>
</reference>
<dbReference type="AlphaFoldDB" id="A0A9N7VRP0"/>
<comment type="caution">
    <text evidence="1">The sequence shown here is derived from an EMBL/GenBank/DDBJ whole genome shotgun (WGS) entry which is preliminary data.</text>
</comment>
<dbReference type="EMBL" id="CADEAL010004198">
    <property type="protein sequence ID" value="CAB1454092.1"/>
    <property type="molecule type" value="Genomic_DNA"/>
</dbReference>
<evidence type="ECO:0000313" key="1">
    <source>
        <dbReference type="EMBL" id="CAB1454092.1"/>
    </source>
</evidence>
<proteinExistence type="predicted"/>
<gene>
    <name evidence="1" type="ORF">PLEPLA_LOCUS41854</name>
</gene>
<evidence type="ECO:0000313" key="2">
    <source>
        <dbReference type="Proteomes" id="UP001153269"/>
    </source>
</evidence>
<dbReference type="Proteomes" id="UP001153269">
    <property type="component" value="Unassembled WGS sequence"/>
</dbReference>
<organism evidence="1 2">
    <name type="scientific">Pleuronectes platessa</name>
    <name type="common">European plaice</name>
    <dbReference type="NCBI Taxonomy" id="8262"/>
    <lineage>
        <taxon>Eukaryota</taxon>
        <taxon>Metazoa</taxon>
        <taxon>Chordata</taxon>
        <taxon>Craniata</taxon>
        <taxon>Vertebrata</taxon>
        <taxon>Euteleostomi</taxon>
        <taxon>Actinopterygii</taxon>
        <taxon>Neopterygii</taxon>
        <taxon>Teleostei</taxon>
        <taxon>Neoteleostei</taxon>
        <taxon>Acanthomorphata</taxon>
        <taxon>Carangaria</taxon>
        <taxon>Pleuronectiformes</taxon>
        <taxon>Pleuronectoidei</taxon>
        <taxon>Pleuronectidae</taxon>
        <taxon>Pleuronectes</taxon>
    </lineage>
</organism>
<accession>A0A9N7VRP0</accession>